<dbReference type="AlphaFoldDB" id="A0A024GUJ8"/>
<keyword evidence="2" id="KW-1185">Reference proteome</keyword>
<accession>A0A024GUJ8</accession>
<dbReference type="EMBL" id="CAIX01000893">
    <property type="protein sequence ID" value="CCI50649.1"/>
    <property type="molecule type" value="Genomic_DNA"/>
</dbReference>
<organism evidence="1 2">
    <name type="scientific">Albugo candida</name>
    <dbReference type="NCBI Taxonomy" id="65357"/>
    <lineage>
        <taxon>Eukaryota</taxon>
        <taxon>Sar</taxon>
        <taxon>Stramenopiles</taxon>
        <taxon>Oomycota</taxon>
        <taxon>Peronosporomycetes</taxon>
        <taxon>Albuginales</taxon>
        <taxon>Albuginaceae</taxon>
        <taxon>Albugo</taxon>
    </lineage>
</organism>
<dbReference type="Proteomes" id="UP000053237">
    <property type="component" value="Unassembled WGS sequence"/>
</dbReference>
<evidence type="ECO:0000313" key="1">
    <source>
        <dbReference type="EMBL" id="CCI50649.1"/>
    </source>
</evidence>
<comment type="caution">
    <text evidence="1">The sequence shown here is derived from an EMBL/GenBank/DDBJ whole genome shotgun (WGS) entry which is preliminary data.</text>
</comment>
<reference evidence="1 2" key="1">
    <citation type="submission" date="2012-05" db="EMBL/GenBank/DDBJ databases">
        <title>Recombination and specialization in a pathogen metapopulation.</title>
        <authorList>
            <person name="Gardiner A."/>
            <person name="Kemen E."/>
            <person name="Schultz-Larsen T."/>
            <person name="MacLean D."/>
            <person name="Van Oosterhout C."/>
            <person name="Jones J.D.G."/>
        </authorList>
    </citation>
    <scope>NUCLEOTIDE SEQUENCE [LARGE SCALE GENOMIC DNA]</scope>
    <source>
        <strain evidence="1 2">Ac Nc2</strain>
    </source>
</reference>
<evidence type="ECO:0000313" key="2">
    <source>
        <dbReference type="Proteomes" id="UP000053237"/>
    </source>
</evidence>
<gene>
    <name evidence="1" type="ORF">BN9_126590</name>
</gene>
<sequence>MTVCYVITKDSIETESSLDFFRSSQATVYFDSESFPLMHQAIKKSNIRMQIGKHKTEKHKDATDHFSTEELWSIHRRSGNELDIMPMILDLVLLFVKDKSCHANKNLIHHSLAAPAISHIPYSSSECFCACSLYFIETRAVEPIIHDIPKKFAALANIHFASSIVGNPRIGVLSYVKHYFSYQSRTSVVYVIYSSELKDFVELCIKTKICHGTTALLSDDLCNLFKYQISAKAKQSRKMPQLTGTILDNIRLFTTINQVAARKKEIKTNLQPLTFHSFPMSVINWSISWEKASLLEMLGQSL</sequence>
<protein>
    <submittedName>
        <fullName evidence="1">Uncharacterized protein</fullName>
    </submittedName>
</protein>
<name>A0A024GUJ8_9STRA</name>
<proteinExistence type="predicted"/>
<dbReference type="InParanoid" id="A0A024GUJ8"/>